<name>A0A1H3YEA6_9BURK</name>
<evidence type="ECO:0008006" key="3">
    <source>
        <dbReference type="Google" id="ProtNLM"/>
    </source>
</evidence>
<dbReference type="RefSeq" id="WP_092697477.1">
    <property type="nucleotide sequence ID" value="NZ_CAXIQL010000086.1"/>
</dbReference>
<dbReference type="EMBL" id="FNQJ01000005">
    <property type="protein sequence ID" value="SEA09324.1"/>
    <property type="molecule type" value="Genomic_DNA"/>
</dbReference>
<dbReference type="GeneID" id="34233221"/>
<sequence length="240" mass="26090">MSTETAPAHRYAVYFAPAPGTLGWLAGSHWLGRCAAQLQPLPQLDIVGVAREDLYRLTAAPRRYGWHATLKAPFMLAPGVDWLTLHQATQAVARQLQPFTLPPLQVERLDDFLALVPMAAPATQAALHEAAAACVTQLQPLAAPLPPFELARRRAGGLTPRQDALLLRWGYPFVLEEFRFHLSLTGPLDTVAASTQALVQDAAEQFFADLPPLSFNSLALFAEPTPGADFVLLDHLEMGA</sequence>
<dbReference type="AlphaFoldDB" id="A0A1H3YEA6"/>
<dbReference type="PIRSF" id="PIRSF033328">
    <property type="entry name" value="Phest_Mll4975"/>
    <property type="match status" value="1"/>
</dbReference>
<dbReference type="Proteomes" id="UP000199002">
    <property type="component" value="Unassembled WGS sequence"/>
</dbReference>
<proteinExistence type="predicted"/>
<dbReference type="STRING" id="592050.SAMN05421875_10570"/>
<gene>
    <name evidence="1" type="ORF">SAMN05421875_10570</name>
</gene>
<evidence type="ECO:0000313" key="1">
    <source>
        <dbReference type="EMBL" id="SEA09324.1"/>
    </source>
</evidence>
<evidence type="ECO:0000313" key="2">
    <source>
        <dbReference type="Proteomes" id="UP000199002"/>
    </source>
</evidence>
<dbReference type="InterPro" id="IPR009389">
    <property type="entry name" value="DUF1045"/>
</dbReference>
<dbReference type="Pfam" id="PF06299">
    <property type="entry name" value="DUF1045"/>
    <property type="match status" value="1"/>
</dbReference>
<accession>A0A1H3YEA6</accession>
<reference evidence="2" key="1">
    <citation type="submission" date="2016-10" db="EMBL/GenBank/DDBJ databases">
        <authorList>
            <person name="Varghese N."/>
            <person name="Submissions S."/>
        </authorList>
    </citation>
    <scope>NUCLEOTIDE SEQUENCE [LARGE SCALE GENOMIC DNA]</scope>
    <source>
        <strain evidence="2">DSM 25157</strain>
    </source>
</reference>
<organism evidence="1 2">
    <name type="scientific">Acidovorax soli</name>
    <dbReference type="NCBI Taxonomy" id="592050"/>
    <lineage>
        <taxon>Bacteria</taxon>
        <taxon>Pseudomonadati</taxon>
        <taxon>Pseudomonadota</taxon>
        <taxon>Betaproteobacteria</taxon>
        <taxon>Burkholderiales</taxon>
        <taxon>Comamonadaceae</taxon>
        <taxon>Acidovorax</taxon>
    </lineage>
</organism>
<keyword evidence="2" id="KW-1185">Reference proteome</keyword>
<protein>
    <recommendedName>
        <fullName evidence="3">Phosphonate metabolism protein</fullName>
    </recommendedName>
</protein>